<dbReference type="InterPro" id="IPR036291">
    <property type="entry name" value="NAD(P)-bd_dom_sf"/>
</dbReference>
<dbReference type="InterPro" id="IPR045312">
    <property type="entry name" value="PCBER-like"/>
</dbReference>
<evidence type="ECO:0000313" key="6">
    <source>
        <dbReference type="Proteomes" id="UP001295740"/>
    </source>
</evidence>
<proteinExistence type="inferred from homology"/>
<keyword evidence="3" id="KW-0560">Oxidoreductase</keyword>
<dbReference type="GO" id="GO:0016491">
    <property type="term" value="F:oxidoreductase activity"/>
    <property type="evidence" value="ECO:0007669"/>
    <property type="project" value="UniProtKB-KW"/>
</dbReference>
<name>A0AAI8YL54_9PEZI</name>
<gene>
    <name evidence="5" type="ORF">KHLLAP_LOCUS9366</name>
</gene>
<protein>
    <submittedName>
        <fullName evidence="5">Uu.00g139240.m01.CDS01</fullName>
    </submittedName>
</protein>
<evidence type="ECO:0000256" key="2">
    <source>
        <dbReference type="ARBA" id="ARBA00022857"/>
    </source>
</evidence>
<dbReference type="Proteomes" id="UP001295740">
    <property type="component" value="Unassembled WGS sequence"/>
</dbReference>
<keyword evidence="2" id="KW-0521">NADP</keyword>
<sequence>MTQATGRIGPVLVEQLVLAGFEVTALTRGSTKHDFPETVAVKIVDYDSLASVTEALTGQDAVVSALGHGPGLAGLQSILLEAAVNAKVKRIIPSEYGSDTRNAKAGSLPFYQKKVKAQGAFEQAAATGSITYTIICTGPFLDWGISSGFLVDMKAKSAQLYDGGNNLFSATTVANIGKAVSGVLKNLEQTKNRAAYVQGIAIFQKTLVEMCKKATGPAGWKEQQVSIQDLLDQGFAELKKDKPDPIISSRNFLIAAVFGEGYGSQFQKLDNDLLGLKGMDEAEVQAIVDGLAKQ</sequence>
<dbReference type="AlphaFoldDB" id="A0AAI8YL54"/>
<dbReference type="InterPro" id="IPR016040">
    <property type="entry name" value="NAD(P)-bd_dom"/>
</dbReference>
<dbReference type="SUPFAM" id="SSF51735">
    <property type="entry name" value="NAD(P)-binding Rossmann-fold domains"/>
    <property type="match status" value="1"/>
</dbReference>
<dbReference type="InterPro" id="IPR051609">
    <property type="entry name" value="NmrA/Isoflavone_reductase-like"/>
</dbReference>
<comment type="caution">
    <text evidence="5">The sequence shown here is derived from an EMBL/GenBank/DDBJ whole genome shotgun (WGS) entry which is preliminary data.</text>
</comment>
<dbReference type="Pfam" id="PF13460">
    <property type="entry name" value="NAD_binding_10"/>
    <property type="match status" value="1"/>
</dbReference>
<dbReference type="PANTHER" id="PTHR47706:SF1">
    <property type="entry name" value="CIPA-LIKE, PUTATIVE (AFU_ORTHOLOGUE AFUA_1G12460)-RELATED"/>
    <property type="match status" value="1"/>
</dbReference>
<reference evidence="5" key="1">
    <citation type="submission" date="2023-10" db="EMBL/GenBank/DDBJ databases">
        <authorList>
            <person name="Hackl T."/>
        </authorList>
    </citation>
    <scope>NUCLEOTIDE SEQUENCE</scope>
</reference>
<evidence type="ECO:0000256" key="1">
    <source>
        <dbReference type="ARBA" id="ARBA00005725"/>
    </source>
</evidence>
<dbReference type="PANTHER" id="PTHR47706">
    <property type="entry name" value="NMRA-LIKE FAMILY PROTEIN"/>
    <property type="match status" value="1"/>
</dbReference>
<organism evidence="5 6">
    <name type="scientific">Anthostomella pinea</name>
    <dbReference type="NCBI Taxonomy" id="933095"/>
    <lineage>
        <taxon>Eukaryota</taxon>
        <taxon>Fungi</taxon>
        <taxon>Dikarya</taxon>
        <taxon>Ascomycota</taxon>
        <taxon>Pezizomycotina</taxon>
        <taxon>Sordariomycetes</taxon>
        <taxon>Xylariomycetidae</taxon>
        <taxon>Xylariales</taxon>
        <taxon>Xylariaceae</taxon>
        <taxon>Anthostomella</taxon>
    </lineage>
</organism>
<dbReference type="Gene3D" id="3.40.50.720">
    <property type="entry name" value="NAD(P)-binding Rossmann-like Domain"/>
    <property type="match status" value="1"/>
</dbReference>
<evidence type="ECO:0000256" key="3">
    <source>
        <dbReference type="ARBA" id="ARBA00023002"/>
    </source>
</evidence>
<keyword evidence="6" id="KW-1185">Reference proteome</keyword>
<comment type="similarity">
    <text evidence="1">Belongs to the NmrA-type oxidoreductase family. Isoflavone reductase subfamily.</text>
</comment>
<evidence type="ECO:0000313" key="5">
    <source>
        <dbReference type="EMBL" id="CAJ2508898.1"/>
    </source>
</evidence>
<dbReference type="EMBL" id="CAUWAG010000012">
    <property type="protein sequence ID" value="CAJ2508898.1"/>
    <property type="molecule type" value="Genomic_DNA"/>
</dbReference>
<dbReference type="CDD" id="cd05259">
    <property type="entry name" value="PCBER_SDR_a"/>
    <property type="match status" value="1"/>
</dbReference>
<accession>A0AAI8YL54</accession>
<evidence type="ECO:0000259" key="4">
    <source>
        <dbReference type="Pfam" id="PF13460"/>
    </source>
</evidence>
<feature type="domain" description="NAD(P)-binding" evidence="4">
    <location>
        <begin position="4"/>
        <end position="151"/>
    </location>
</feature>